<accession>A0A852RGY5</accession>
<evidence type="ECO:0000259" key="3">
    <source>
        <dbReference type="PROSITE" id="PS01124"/>
    </source>
</evidence>
<dbReference type="SUPFAM" id="SSF52317">
    <property type="entry name" value="Class I glutamine amidotransferase-like"/>
    <property type="match status" value="1"/>
</dbReference>
<dbReference type="Gene3D" id="3.40.50.880">
    <property type="match status" value="1"/>
</dbReference>
<dbReference type="InterPro" id="IPR029062">
    <property type="entry name" value="Class_I_gatase-like"/>
</dbReference>
<proteinExistence type="predicted"/>
<dbReference type="EMBL" id="JACCBF010000001">
    <property type="protein sequence ID" value="NYD30415.1"/>
    <property type="molecule type" value="Genomic_DNA"/>
</dbReference>
<organism evidence="4 5">
    <name type="scientific">Nocardioides kongjuensis</name>
    <dbReference type="NCBI Taxonomy" id="349522"/>
    <lineage>
        <taxon>Bacteria</taxon>
        <taxon>Bacillati</taxon>
        <taxon>Actinomycetota</taxon>
        <taxon>Actinomycetes</taxon>
        <taxon>Propionibacteriales</taxon>
        <taxon>Nocardioidaceae</taxon>
        <taxon>Nocardioides</taxon>
    </lineage>
</organism>
<protein>
    <submittedName>
        <fullName evidence="4">Transcriptional regulator GlxA family with amidase domain</fullName>
    </submittedName>
</protein>
<feature type="domain" description="HTH araC/xylS-type" evidence="3">
    <location>
        <begin position="212"/>
        <end position="310"/>
    </location>
</feature>
<dbReference type="SMART" id="SM00342">
    <property type="entry name" value="HTH_ARAC"/>
    <property type="match status" value="1"/>
</dbReference>
<dbReference type="InterPro" id="IPR018060">
    <property type="entry name" value="HTH_AraC"/>
</dbReference>
<dbReference type="CDD" id="cd03137">
    <property type="entry name" value="GATase1_AraC_1"/>
    <property type="match status" value="1"/>
</dbReference>
<gene>
    <name evidence="4" type="ORF">BJ958_001961</name>
</gene>
<dbReference type="InterPro" id="IPR052158">
    <property type="entry name" value="INH-QAR"/>
</dbReference>
<keyword evidence="2" id="KW-0804">Transcription</keyword>
<sequence length="316" mass="33625">MRPTTPHRIGVVALPGVYAYELGIASRFFGAAEVDGRAAYDVVTCSLDGRPVPTSADFSVAVGADRSVLDEVDTIVVPPWDTALDGVDPIGLAARTSQRVVSYCTGAFTVAASGRLDGRAATTHWRKAEQFRMAFPQVDFRPDALFVDEGDVLTAAGASAAIDLTLHIIAKDLGAAVAADVSRATLAPPHRGGGQSQFVARPVVAEGPGTTADVRAWLLGRLDQPVSLDEVAAAFGLSVRTLTRRFRDETGLTLGNWLVQARVERAKELLETSDAVVDLVAERAGFGTAAALRKHFRDRVGLSPQQYRARFSLRAS</sequence>
<dbReference type="PROSITE" id="PS01124">
    <property type="entry name" value="HTH_ARAC_FAMILY_2"/>
    <property type="match status" value="1"/>
</dbReference>
<dbReference type="InterPro" id="IPR002818">
    <property type="entry name" value="DJ-1/PfpI"/>
</dbReference>
<evidence type="ECO:0000256" key="1">
    <source>
        <dbReference type="ARBA" id="ARBA00023015"/>
    </source>
</evidence>
<dbReference type="GO" id="GO:0003700">
    <property type="term" value="F:DNA-binding transcription factor activity"/>
    <property type="evidence" value="ECO:0007669"/>
    <property type="project" value="InterPro"/>
</dbReference>
<dbReference type="PANTHER" id="PTHR43130:SF3">
    <property type="entry name" value="HTH-TYPE TRANSCRIPTIONAL REGULATOR RV1931C"/>
    <property type="match status" value="1"/>
</dbReference>
<reference evidence="4 5" key="1">
    <citation type="submission" date="2020-07" db="EMBL/GenBank/DDBJ databases">
        <title>Sequencing the genomes of 1000 actinobacteria strains.</title>
        <authorList>
            <person name="Klenk H.-P."/>
        </authorList>
    </citation>
    <scope>NUCLEOTIDE SEQUENCE [LARGE SCALE GENOMIC DNA]</scope>
    <source>
        <strain evidence="4 5">DSM 19082</strain>
    </source>
</reference>
<dbReference type="AlphaFoldDB" id="A0A852RGY5"/>
<dbReference type="PANTHER" id="PTHR43130">
    <property type="entry name" value="ARAC-FAMILY TRANSCRIPTIONAL REGULATOR"/>
    <property type="match status" value="1"/>
</dbReference>
<keyword evidence="1" id="KW-0805">Transcription regulation</keyword>
<dbReference type="Pfam" id="PF01965">
    <property type="entry name" value="DJ-1_PfpI"/>
    <property type="match status" value="1"/>
</dbReference>
<dbReference type="InterPro" id="IPR009057">
    <property type="entry name" value="Homeodomain-like_sf"/>
</dbReference>
<dbReference type="Pfam" id="PF12833">
    <property type="entry name" value="HTH_18"/>
    <property type="match status" value="1"/>
</dbReference>
<evidence type="ECO:0000313" key="4">
    <source>
        <dbReference type="EMBL" id="NYD30415.1"/>
    </source>
</evidence>
<evidence type="ECO:0000256" key="2">
    <source>
        <dbReference type="ARBA" id="ARBA00023163"/>
    </source>
</evidence>
<dbReference type="Proteomes" id="UP000582231">
    <property type="component" value="Unassembled WGS sequence"/>
</dbReference>
<dbReference type="SUPFAM" id="SSF46689">
    <property type="entry name" value="Homeodomain-like"/>
    <property type="match status" value="2"/>
</dbReference>
<dbReference type="RefSeq" id="WP_179726663.1">
    <property type="nucleotide sequence ID" value="NZ_BAABEF010000001.1"/>
</dbReference>
<dbReference type="GO" id="GO:0043565">
    <property type="term" value="F:sequence-specific DNA binding"/>
    <property type="evidence" value="ECO:0007669"/>
    <property type="project" value="InterPro"/>
</dbReference>
<dbReference type="Gene3D" id="1.10.10.60">
    <property type="entry name" value="Homeodomain-like"/>
    <property type="match status" value="1"/>
</dbReference>
<name>A0A852RGY5_9ACTN</name>
<comment type="caution">
    <text evidence="4">The sequence shown here is derived from an EMBL/GenBank/DDBJ whole genome shotgun (WGS) entry which is preliminary data.</text>
</comment>
<evidence type="ECO:0000313" key="5">
    <source>
        <dbReference type="Proteomes" id="UP000582231"/>
    </source>
</evidence>
<keyword evidence="5" id="KW-1185">Reference proteome</keyword>